<sequence length="424" mass="47293">MLLIIWARIQKKQRQSKKQKSRKIPKRWKKVRKLKNKIKSIICMALMVCLTFGLTTTSFAQVRIDKNKSYKAAWKINTYELKLDANDGRGIIENRKVKYKDSYGKLPDINRDYYDLIGWFDSPDGGQQVSKDTKMAASDTTIYAHWQARYVDVDCTNYVGVYDGQPHQPSVTTNIPGVTFTYGTSDGNYNMSSMPTFTDAGNYTVYWQATHSDCLTTTGSVNVTIEKAEAWMSIDTSNGYIAVSSNSEGTISATSSNTSIVNNVAIEGRSVKVLPTKYGSAGTVDITVNVGETKNYKSISAVQSVTVSSRLIPGNTTWWNPDGEYSYGYLNSSGQYHMDGDSMWRVTTDVPVGENGFYYILGYSGVHPKMCLFNSPNASGLYRAFDTKDGYAMYIPAGKYIKFSVCVGVGNTVNDLDFRKIVFN</sequence>
<reference evidence="2 3" key="1">
    <citation type="submission" date="2018-08" db="EMBL/GenBank/DDBJ databases">
        <title>A genome reference for cultivated species of the human gut microbiota.</title>
        <authorList>
            <person name="Zou Y."/>
            <person name="Xue W."/>
            <person name="Luo G."/>
        </authorList>
    </citation>
    <scope>NUCLEOTIDE SEQUENCE [LARGE SCALE GENOMIC DNA]</scope>
    <source>
        <strain evidence="2 3">AM42-1AC</strain>
    </source>
</reference>
<dbReference type="Pfam" id="PF09479">
    <property type="entry name" value="Flg_new"/>
    <property type="match status" value="1"/>
</dbReference>
<accession>A0A3R6AJR1</accession>
<dbReference type="InterPro" id="IPR013378">
    <property type="entry name" value="InlB-like_B-rpt"/>
</dbReference>
<comment type="caution">
    <text evidence="2">The sequence shown here is derived from an EMBL/GenBank/DDBJ whole genome shotgun (WGS) entry which is preliminary data.</text>
</comment>
<comment type="subcellular location">
    <subcellularLocation>
        <location evidence="1">Cell envelope</location>
    </subcellularLocation>
</comment>
<dbReference type="InterPro" id="IPR042229">
    <property type="entry name" value="Listeria/Bacterioides_rpt_sf"/>
</dbReference>
<dbReference type="Proteomes" id="UP000283492">
    <property type="component" value="Unassembled WGS sequence"/>
</dbReference>
<name>A0A3R6AJR1_9FIRM</name>
<dbReference type="EMBL" id="QSFX01000008">
    <property type="protein sequence ID" value="RHA89875.1"/>
    <property type="molecule type" value="Genomic_DNA"/>
</dbReference>
<evidence type="ECO:0000256" key="1">
    <source>
        <dbReference type="ARBA" id="ARBA00004196"/>
    </source>
</evidence>
<organism evidence="2 3">
    <name type="scientific">Roseburia inulinivorans</name>
    <dbReference type="NCBI Taxonomy" id="360807"/>
    <lineage>
        <taxon>Bacteria</taxon>
        <taxon>Bacillati</taxon>
        <taxon>Bacillota</taxon>
        <taxon>Clostridia</taxon>
        <taxon>Lachnospirales</taxon>
        <taxon>Lachnospiraceae</taxon>
        <taxon>Roseburia</taxon>
    </lineage>
</organism>
<evidence type="ECO:0000313" key="2">
    <source>
        <dbReference type="EMBL" id="RHA89875.1"/>
    </source>
</evidence>
<proteinExistence type="predicted"/>
<dbReference type="Gene3D" id="2.60.40.4270">
    <property type="entry name" value="Listeria-Bacteroides repeat domain"/>
    <property type="match status" value="1"/>
</dbReference>
<protein>
    <submittedName>
        <fullName evidence="2">Uncharacterized protein</fullName>
    </submittedName>
</protein>
<dbReference type="GO" id="GO:0030313">
    <property type="term" value="C:cell envelope"/>
    <property type="evidence" value="ECO:0007669"/>
    <property type="project" value="UniProtKB-SubCell"/>
</dbReference>
<evidence type="ECO:0000313" key="3">
    <source>
        <dbReference type="Proteomes" id="UP000283492"/>
    </source>
</evidence>
<gene>
    <name evidence="2" type="ORF">DW914_06545</name>
</gene>
<dbReference type="AlphaFoldDB" id="A0A3R6AJR1"/>